<gene>
    <name evidence="4" type="ORF">LQ327_20215</name>
</gene>
<comment type="caution">
    <text evidence="4">The sequence shown here is derived from an EMBL/GenBank/DDBJ whole genome shotgun (WGS) entry which is preliminary data.</text>
</comment>
<evidence type="ECO:0000313" key="5">
    <source>
        <dbReference type="Proteomes" id="UP001199469"/>
    </source>
</evidence>
<proteinExistence type="predicted"/>
<feature type="domain" description="Recombinase" evidence="3">
    <location>
        <begin position="192"/>
        <end position="304"/>
    </location>
</feature>
<dbReference type="SMART" id="SM00857">
    <property type="entry name" value="Resolvase"/>
    <property type="match status" value="1"/>
</dbReference>
<dbReference type="Pfam" id="PF00239">
    <property type="entry name" value="Resolvase"/>
    <property type="match status" value="1"/>
</dbReference>
<feature type="region of interest" description="Disordered" evidence="1">
    <location>
        <begin position="1"/>
        <end position="34"/>
    </location>
</feature>
<dbReference type="InterPro" id="IPR038109">
    <property type="entry name" value="DNA_bind_recomb_sf"/>
</dbReference>
<dbReference type="SUPFAM" id="SSF53041">
    <property type="entry name" value="Resolvase-like"/>
    <property type="match status" value="1"/>
</dbReference>
<protein>
    <submittedName>
        <fullName evidence="4">Recombinase family protein</fullName>
    </submittedName>
</protein>
<dbReference type="Proteomes" id="UP001199469">
    <property type="component" value="Unassembled WGS sequence"/>
</dbReference>
<feature type="compositionally biased region" description="Polar residues" evidence="1">
    <location>
        <begin position="1"/>
        <end position="16"/>
    </location>
</feature>
<dbReference type="InterPro" id="IPR011109">
    <property type="entry name" value="DNA_bind_recombinase_dom"/>
</dbReference>
<dbReference type="InterPro" id="IPR036162">
    <property type="entry name" value="Resolvase-like_N_sf"/>
</dbReference>
<dbReference type="Gene3D" id="3.40.50.1390">
    <property type="entry name" value="Resolvase, N-terminal catalytic domain"/>
    <property type="match status" value="1"/>
</dbReference>
<dbReference type="PANTHER" id="PTHR30461:SF23">
    <property type="entry name" value="DNA RECOMBINASE-RELATED"/>
    <property type="match status" value="1"/>
</dbReference>
<evidence type="ECO:0000259" key="3">
    <source>
        <dbReference type="PROSITE" id="PS51737"/>
    </source>
</evidence>
<keyword evidence="5" id="KW-1185">Reference proteome</keyword>
<dbReference type="Pfam" id="PF07508">
    <property type="entry name" value="Recombinase"/>
    <property type="match status" value="1"/>
</dbReference>
<evidence type="ECO:0000259" key="2">
    <source>
        <dbReference type="PROSITE" id="PS51736"/>
    </source>
</evidence>
<accession>A0ABS8PFB7</accession>
<dbReference type="PANTHER" id="PTHR30461">
    <property type="entry name" value="DNA-INVERTASE FROM LAMBDOID PROPHAGE"/>
    <property type="match status" value="1"/>
</dbReference>
<dbReference type="CDD" id="cd00338">
    <property type="entry name" value="Ser_Recombinase"/>
    <property type="match status" value="1"/>
</dbReference>
<dbReference type="PROSITE" id="PS51737">
    <property type="entry name" value="RECOMBINASE_DNA_BIND"/>
    <property type="match status" value="1"/>
</dbReference>
<dbReference type="InterPro" id="IPR050639">
    <property type="entry name" value="SSR_resolvase"/>
</dbReference>
<reference evidence="4 5" key="1">
    <citation type="submission" date="2021-11" db="EMBL/GenBank/DDBJ databases">
        <title>Draft genome sequence of Actinomycetospora sp. SF1 isolated from the rhizosphere soil.</title>
        <authorList>
            <person name="Duangmal K."/>
            <person name="Chantavorakit T."/>
        </authorList>
    </citation>
    <scope>NUCLEOTIDE SEQUENCE [LARGE SCALE GENOMIC DNA]</scope>
    <source>
        <strain evidence="4 5">TBRC 5722</strain>
    </source>
</reference>
<feature type="region of interest" description="Disordered" evidence="1">
    <location>
        <begin position="481"/>
        <end position="506"/>
    </location>
</feature>
<dbReference type="PROSITE" id="PS51736">
    <property type="entry name" value="RECOMBINASES_3"/>
    <property type="match status" value="1"/>
</dbReference>
<dbReference type="InterPro" id="IPR006119">
    <property type="entry name" value="Resolv_N"/>
</dbReference>
<sequence>MTITREATTHPTTALSTAVPAPRGRGSATPPRHPVVIYGRVSSERSGEQSKSVDDQLRDLRAWADREGWPVVAECRDDGISASKYAKGKERPGWKEATAHIERGGVRALLVWDYSRAGRDDKVTAALKAACTAQGVKIGYGGQLRDPATADGSFYIGLDGLLAAKLSADISEKVQRSVSSRANQGAPHGAVPYGYRIVRDDRGRTVDRVEDPETAPIVREIVARLLAGDAAKAIADDLNRRGVPTAKGAQWNGVGVSRAARNPAIAGLRLFRGEATDVRATWDPIISAEDHDRIVALYGDPERDKHRNGTRTAHLGSGIYRCGRDGCDGRMKSTPRPDRSPRYSCRACHKASIGQEQADTIVESLLIARLSSPDAVIRLSRNDRTDAQTDAAAKVADLDAELAQWRAGASAGAVTFADFAAFREGWEKRMADAQAAARPRHLPTLLTENAGPGFEVWWAGADTTERRTVLDAAARVTILPVGPGQGRPGGADPADRVRVEWRTAED</sequence>
<evidence type="ECO:0000313" key="4">
    <source>
        <dbReference type="EMBL" id="MCD2195699.1"/>
    </source>
</evidence>
<evidence type="ECO:0000256" key="1">
    <source>
        <dbReference type="SAM" id="MobiDB-lite"/>
    </source>
</evidence>
<dbReference type="EMBL" id="JAJNDB010000004">
    <property type="protein sequence ID" value="MCD2195699.1"/>
    <property type="molecule type" value="Genomic_DNA"/>
</dbReference>
<dbReference type="Gene3D" id="3.90.1750.20">
    <property type="entry name" value="Putative Large Serine Recombinase, Chain B, Domain 2"/>
    <property type="match status" value="1"/>
</dbReference>
<dbReference type="RefSeq" id="WP_230737030.1">
    <property type="nucleotide sequence ID" value="NZ_JAJNDB010000004.1"/>
</dbReference>
<feature type="domain" description="Resolvase/invertase-type recombinase catalytic" evidence="2">
    <location>
        <begin position="34"/>
        <end position="185"/>
    </location>
</feature>
<organism evidence="4 5">
    <name type="scientific">Actinomycetospora endophytica</name>
    <dbReference type="NCBI Taxonomy" id="2291215"/>
    <lineage>
        <taxon>Bacteria</taxon>
        <taxon>Bacillati</taxon>
        <taxon>Actinomycetota</taxon>
        <taxon>Actinomycetes</taxon>
        <taxon>Pseudonocardiales</taxon>
        <taxon>Pseudonocardiaceae</taxon>
        <taxon>Actinomycetospora</taxon>
    </lineage>
</organism>
<name>A0ABS8PFB7_9PSEU</name>
<feature type="compositionally biased region" description="Basic and acidic residues" evidence="1">
    <location>
        <begin position="493"/>
        <end position="506"/>
    </location>
</feature>